<name>A0A1M6RMP4_9FIRM</name>
<keyword evidence="1" id="KW-1133">Transmembrane helix</keyword>
<evidence type="ECO:0000313" key="3">
    <source>
        <dbReference type="Proteomes" id="UP000183997"/>
    </source>
</evidence>
<sequence>MFFTLLLVTVAFIIIILLEVPRLVVQKKWRDLAAFSFLLLPAIVYSYGITLDVNLPNPTHLIIKLFDPLALRLEQLLGTTQ</sequence>
<accession>A0A1M6RMP4</accession>
<evidence type="ECO:0000256" key="1">
    <source>
        <dbReference type="SAM" id="Phobius"/>
    </source>
</evidence>
<proteinExistence type="predicted"/>
<organism evidence="2 3">
    <name type="scientific">Desulforamulus aeronauticus DSM 10349</name>
    <dbReference type="NCBI Taxonomy" id="1121421"/>
    <lineage>
        <taxon>Bacteria</taxon>
        <taxon>Bacillati</taxon>
        <taxon>Bacillota</taxon>
        <taxon>Clostridia</taxon>
        <taxon>Eubacteriales</taxon>
        <taxon>Peptococcaceae</taxon>
        <taxon>Desulforamulus</taxon>
    </lineage>
</organism>
<dbReference type="AlphaFoldDB" id="A0A1M6RMP4"/>
<keyword evidence="1" id="KW-0472">Membrane</keyword>
<keyword evidence="1" id="KW-0812">Transmembrane</keyword>
<protein>
    <submittedName>
        <fullName evidence="2">Uncharacterized protein</fullName>
    </submittedName>
</protein>
<dbReference type="EMBL" id="FRAR01000011">
    <property type="protein sequence ID" value="SHK33709.1"/>
    <property type="molecule type" value="Genomic_DNA"/>
</dbReference>
<dbReference type="RefSeq" id="WP_072912632.1">
    <property type="nucleotide sequence ID" value="NZ_FRAR01000011.1"/>
</dbReference>
<dbReference type="OrthoDB" id="2112909at2"/>
<evidence type="ECO:0000313" key="2">
    <source>
        <dbReference type="EMBL" id="SHK33709.1"/>
    </source>
</evidence>
<gene>
    <name evidence="2" type="ORF">SAMN02745123_01527</name>
</gene>
<dbReference type="Proteomes" id="UP000183997">
    <property type="component" value="Unassembled WGS sequence"/>
</dbReference>
<keyword evidence="3" id="KW-1185">Reference proteome</keyword>
<feature type="transmembrane region" description="Helical" evidence="1">
    <location>
        <begin position="32"/>
        <end position="49"/>
    </location>
</feature>
<feature type="transmembrane region" description="Helical" evidence="1">
    <location>
        <begin position="6"/>
        <end position="25"/>
    </location>
</feature>
<reference evidence="3" key="1">
    <citation type="submission" date="2016-11" db="EMBL/GenBank/DDBJ databases">
        <authorList>
            <person name="Varghese N."/>
            <person name="Submissions S."/>
        </authorList>
    </citation>
    <scope>NUCLEOTIDE SEQUENCE [LARGE SCALE GENOMIC DNA]</scope>
    <source>
        <strain evidence="3">DSM 10349</strain>
    </source>
</reference>
<dbReference type="STRING" id="1121421.SAMN02745123_01527"/>